<evidence type="ECO:0000313" key="4">
    <source>
        <dbReference type="EMBL" id="ABY24000.1"/>
    </source>
</evidence>
<dbReference type="InterPro" id="IPR012349">
    <property type="entry name" value="Split_barrel_FMN-bd"/>
</dbReference>
<protein>
    <submittedName>
        <fullName evidence="4">FMN reductase</fullName>
    </submittedName>
</protein>
<evidence type="ECO:0000256" key="1">
    <source>
        <dbReference type="ARBA" id="ARBA00008898"/>
    </source>
</evidence>
<gene>
    <name evidence="4" type="ordered locus">RSal33209_2269</name>
</gene>
<dbReference type="Pfam" id="PF01613">
    <property type="entry name" value="Flavin_Reduct"/>
    <property type="match status" value="1"/>
</dbReference>
<dbReference type="eggNOG" id="COG1853">
    <property type="taxonomic scope" value="Bacteria"/>
</dbReference>
<dbReference type="SUPFAM" id="SSF50475">
    <property type="entry name" value="FMN-binding split barrel"/>
    <property type="match status" value="1"/>
</dbReference>
<dbReference type="SMART" id="SM00903">
    <property type="entry name" value="Flavin_Reduct"/>
    <property type="match status" value="1"/>
</dbReference>
<dbReference type="InterPro" id="IPR050268">
    <property type="entry name" value="NADH-dep_flavin_reductase"/>
</dbReference>
<dbReference type="KEGG" id="rsa:RSal33209_2269"/>
<accession>A9WT62</accession>
<feature type="domain" description="Flavin reductase like" evidence="3">
    <location>
        <begin position="34"/>
        <end position="178"/>
    </location>
</feature>
<comment type="similarity">
    <text evidence="1">Belongs to the non-flavoprotein flavin reductase family.</text>
</comment>
<dbReference type="Gene3D" id="2.30.110.10">
    <property type="entry name" value="Electron Transport, Fmn-binding Protein, Chain A"/>
    <property type="match status" value="1"/>
</dbReference>
<dbReference type="PANTHER" id="PTHR30466:SF11">
    <property type="entry name" value="FLAVIN-DEPENDENT MONOOXYGENASE, REDUCTASE SUBUNIT HSAB"/>
    <property type="match status" value="1"/>
</dbReference>
<dbReference type="Proteomes" id="UP000002007">
    <property type="component" value="Chromosome"/>
</dbReference>
<keyword evidence="2" id="KW-0560">Oxidoreductase</keyword>
<dbReference type="HOGENOM" id="CLU_059021_1_0_11"/>
<dbReference type="PANTHER" id="PTHR30466">
    <property type="entry name" value="FLAVIN REDUCTASE"/>
    <property type="match status" value="1"/>
</dbReference>
<organism evidence="4 5">
    <name type="scientific">Renibacterium salmoninarum (strain ATCC 33209 / DSM 20767 / JCM 11484 / NBRC 15589 / NCIMB 2235)</name>
    <dbReference type="NCBI Taxonomy" id="288705"/>
    <lineage>
        <taxon>Bacteria</taxon>
        <taxon>Bacillati</taxon>
        <taxon>Actinomycetota</taxon>
        <taxon>Actinomycetes</taxon>
        <taxon>Micrococcales</taxon>
        <taxon>Micrococcaceae</taxon>
        <taxon>Renibacterium</taxon>
    </lineage>
</organism>
<evidence type="ECO:0000256" key="2">
    <source>
        <dbReference type="ARBA" id="ARBA00023002"/>
    </source>
</evidence>
<dbReference type="AlphaFoldDB" id="A9WT62"/>
<dbReference type="GO" id="GO:0042602">
    <property type="term" value="F:riboflavin reductase (NADPH) activity"/>
    <property type="evidence" value="ECO:0007669"/>
    <property type="project" value="TreeGrafter"/>
</dbReference>
<dbReference type="EMBL" id="CP000910">
    <property type="protein sequence ID" value="ABY24000.1"/>
    <property type="molecule type" value="Genomic_DNA"/>
</dbReference>
<name>A9WT62_RENSM</name>
<reference evidence="5" key="1">
    <citation type="journal article" date="2008" name="J. Bacteriol.">
        <title>Genome sequence of the fish pathogen Renibacterium salmoninarum suggests reductive evolution away from an environmental Arthrobacter ancestor.</title>
        <authorList>
            <person name="Wiens G.D."/>
            <person name="Rockey D.D."/>
            <person name="Wu Z."/>
            <person name="Chang J."/>
            <person name="Levy R."/>
            <person name="Crane S."/>
            <person name="Chen D.S."/>
            <person name="Capri G.R."/>
            <person name="Burnett J.R."/>
            <person name="Sudheesh P.S."/>
            <person name="Schipma M.J."/>
            <person name="Burd H."/>
            <person name="Bhattacharyya A."/>
            <person name="Rhodes L.D."/>
            <person name="Kaul R."/>
            <person name="Strom M.S."/>
        </authorList>
    </citation>
    <scope>NUCLEOTIDE SEQUENCE [LARGE SCALE GENOMIC DNA]</scope>
    <source>
        <strain evidence="5">ATCC 33209 / DSM 20767 / JCM 11484 / NBRC 15589 / NCIMB 2235</strain>
    </source>
</reference>
<dbReference type="STRING" id="288705.RSal33209_2269"/>
<evidence type="ECO:0000259" key="3">
    <source>
        <dbReference type="SMART" id="SM00903"/>
    </source>
</evidence>
<dbReference type="GO" id="GO:0010181">
    <property type="term" value="F:FMN binding"/>
    <property type="evidence" value="ECO:0007669"/>
    <property type="project" value="InterPro"/>
</dbReference>
<dbReference type="InterPro" id="IPR002563">
    <property type="entry name" value="Flavin_Rdtase-like_dom"/>
</dbReference>
<keyword evidence="5" id="KW-1185">Reference proteome</keyword>
<evidence type="ECO:0000313" key="5">
    <source>
        <dbReference type="Proteomes" id="UP000002007"/>
    </source>
</evidence>
<sequence length="189" mass="20255">MIGVTDLPPGRQILRRSNVTVPHEITPSSMRAVLGHFATGLTVITAAGPDGPIGFTCQSFTSLSLEPALISINPTKSSATWPQIREIGQFAVNILPAGSEELATQFSRKGIKRFDRIEWAASEHGNPHLAAALAWVDCELVTEYDGGDHSIALGKVKSLRSSGRIIEPLLFFRGQFAALQLPKLAALSA</sequence>
<proteinExistence type="inferred from homology"/>